<proteinExistence type="predicted"/>
<dbReference type="InterPro" id="IPR009923">
    <property type="entry name" value="Dodecin"/>
</dbReference>
<organism evidence="1 2">
    <name type="scientific">Nitrososphaera viennensis EN76</name>
    <dbReference type="NCBI Taxonomy" id="926571"/>
    <lineage>
        <taxon>Archaea</taxon>
        <taxon>Nitrososphaerota</taxon>
        <taxon>Nitrososphaeria</taxon>
        <taxon>Nitrososphaerales</taxon>
        <taxon>Nitrososphaeraceae</taxon>
        <taxon>Nitrososphaera</taxon>
    </lineage>
</organism>
<dbReference type="PANTHER" id="PTHR39324:SF1">
    <property type="entry name" value="CALCIUM DODECIN"/>
    <property type="match status" value="1"/>
</dbReference>
<sequence>MRMVFKYIDILGESAKSFEDAVQNAITETARTVKDIRTAEVMKMNAIVNSDKIVEYQAVVRVAFKVRRKEE</sequence>
<reference evidence="1 2" key="1">
    <citation type="journal article" date="2014" name="Int. J. Syst. Evol. Microbiol.">
        <title>Nitrososphaera viennensis gen. nov., sp. nov., an aerobic and mesophilic, ammonia-oxidizing archaeon from soil and a member of the archaeal phylum Thaumarchaeota.</title>
        <authorList>
            <person name="Stieglmeier M."/>
            <person name="Klingl A."/>
            <person name="Alves R.J."/>
            <person name="Rittmann S.K."/>
            <person name="Melcher M."/>
            <person name="Leisch N."/>
            <person name="Schleper C."/>
        </authorList>
    </citation>
    <scope>NUCLEOTIDE SEQUENCE [LARGE SCALE GENOMIC DNA]</scope>
    <source>
        <strain evidence="1">EN76</strain>
    </source>
</reference>
<evidence type="ECO:0008006" key="3">
    <source>
        <dbReference type="Google" id="ProtNLM"/>
    </source>
</evidence>
<dbReference type="InterPro" id="IPR036694">
    <property type="entry name" value="Dodecin-like_sf"/>
</dbReference>
<dbReference type="STRING" id="926571.NVIE_017580"/>
<dbReference type="HOGENOM" id="CLU_161196_3_1_2"/>
<dbReference type="Pfam" id="PF07311">
    <property type="entry name" value="Dodecin"/>
    <property type="match status" value="1"/>
</dbReference>
<evidence type="ECO:0000313" key="2">
    <source>
        <dbReference type="Proteomes" id="UP000027093"/>
    </source>
</evidence>
<protein>
    <recommendedName>
        <fullName evidence="3">Dodecin domain-containing protein</fullName>
    </recommendedName>
</protein>
<keyword evidence="2" id="KW-1185">Reference proteome</keyword>
<dbReference type="AlphaFoldDB" id="A0A060HR82"/>
<name>A0A060HR82_9ARCH</name>
<evidence type="ECO:0000313" key="1">
    <source>
        <dbReference type="EMBL" id="AIC16021.1"/>
    </source>
</evidence>
<dbReference type="Gene3D" id="3.30.1660.10">
    <property type="entry name" value="Flavin-binding protein dodecin"/>
    <property type="match status" value="1"/>
</dbReference>
<dbReference type="InterPro" id="IPR025543">
    <property type="entry name" value="Dodecin-like"/>
</dbReference>
<dbReference type="Proteomes" id="UP000027093">
    <property type="component" value="Chromosome"/>
</dbReference>
<dbReference type="KEGG" id="nvn:NVIE_017580"/>
<gene>
    <name evidence="1" type="ORF">NVIE_017580</name>
</gene>
<dbReference type="PANTHER" id="PTHR39324">
    <property type="entry name" value="CALCIUM DODECIN"/>
    <property type="match status" value="1"/>
</dbReference>
<accession>A0A060HR82</accession>
<dbReference type="SUPFAM" id="SSF89807">
    <property type="entry name" value="Dodecin-like"/>
    <property type="match status" value="1"/>
</dbReference>
<dbReference type="EMBL" id="CP007536">
    <property type="protein sequence ID" value="AIC16021.1"/>
    <property type="molecule type" value="Genomic_DNA"/>
</dbReference>